<evidence type="ECO:0008006" key="3">
    <source>
        <dbReference type="Google" id="ProtNLM"/>
    </source>
</evidence>
<comment type="caution">
    <text evidence="1">The sequence shown here is derived from an EMBL/GenBank/DDBJ whole genome shotgun (WGS) entry which is preliminary data.</text>
</comment>
<gene>
    <name evidence="1" type="ORF">GCM10014713_34000</name>
</gene>
<proteinExistence type="predicted"/>
<dbReference type="EMBL" id="BMQQ01000011">
    <property type="protein sequence ID" value="GGT37435.1"/>
    <property type="molecule type" value="Genomic_DNA"/>
</dbReference>
<protein>
    <recommendedName>
        <fullName evidence="3">DUF2079 domain-containing protein</fullName>
    </recommendedName>
</protein>
<reference evidence="1" key="2">
    <citation type="submission" date="2020-09" db="EMBL/GenBank/DDBJ databases">
        <authorList>
            <person name="Sun Q."/>
            <person name="Ohkuma M."/>
        </authorList>
    </citation>
    <scope>NUCLEOTIDE SEQUENCE</scope>
    <source>
        <strain evidence="1">JCM 3172</strain>
    </source>
</reference>
<reference evidence="1" key="1">
    <citation type="journal article" date="2014" name="Int. J. Syst. Evol. Microbiol.">
        <title>Complete genome sequence of Corynebacterium casei LMG S-19264T (=DSM 44701T), isolated from a smear-ripened cheese.</title>
        <authorList>
            <consortium name="US DOE Joint Genome Institute (JGI-PGF)"/>
            <person name="Walter F."/>
            <person name="Albersmeier A."/>
            <person name="Kalinowski J."/>
            <person name="Ruckert C."/>
        </authorList>
    </citation>
    <scope>NUCLEOTIDE SEQUENCE</scope>
    <source>
        <strain evidence="1">JCM 3172</strain>
    </source>
</reference>
<sequence length="212" mass="22807">MHQWASMQLGGFDLGIFDQAIRSYAAFSLPVSPVKNYHHEFPADFSLLGDHFSPILALAAPLYWVWDDPRVLLVLQAALFAAGAPLVRGIAARALARAGSAPDLRFVNACAFVYAVGWPLMTAARGGFHEVAFAVPLTLAMFHQALARRYTMVLVTAFLLTGVKEDLGLVVGCYGVVLLVRSGRARDMPGLRTGAALAIAGPVRSPRCRSRG</sequence>
<evidence type="ECO:0000313" key="1">
    <source>
        <dbReference type="EMBL" id="GGT37435.1"/>
    </source>
</evidence>
<accession>A0A918H443</accession>
<dbReference type="Proteomes" id="UP000619486">
    <property type="component" value="Unassembled WGS sequence"/>
</dbReference>
<evidence type="ECO:0000313" key="2">
    <source>
        <dbReference type="Proteomes" id="UP000619486"/>
    </source>
</evidence>
<organism evidence="1 2">
    <name type="scientific">Streptomyces purpureus</name>
    <dbReference type="NCBI Taxonomy" id="1951"/>
    <lineage>
        <taxon>Bacteria</taxon>
        <taxon>Bacillati</taxon>
        <taxon>Actinomycetota</taxon>
        <taxon>Actinomycetes</taxon>
        <taxon>Kitasatosporales</taxon>
        <taxon>Streptomycetaceae</taxon>
        <taxon>Streptomyces</taxon>
    </lineage>
</organism>
<name>A0A918H443_9ACTN</name>
<keyword evidence="2" id="KW-1185">Reference proteome</keyword>
<dbReference type="InterPro" id="IPR018650">
    <property type="entry name" value="STSV1_Orf64"/>
</dbReference>
<dbReference type="Pfam" id="PF09852">
    <property type="entry name" value="DUF2079"/>
    <property type="match status" value="1"/>
</dbReference>
<dbReference type="AlphaFoldDB" id="A0A918H443"/>